<sequence length="121" mass="13610">MYIQVKANAEDAYLVNHNCGVRLIAEYVKMKSLLSSQRTGENSISHVPIPYVGENQKLSIQILNQIKRNNGECTCQSEPSLIEFSVSGTEGMFIEKAKLARMEKQLSLDVLNRKTISDSQF</sequence>
<dbReference type="Proteomes" id="UP000015103">
    <property type="component" value="Unassembled WGS sequence"/>
</dbReference>
<evidence type="ECO:0000313" key="1">
    <source>
        <dbReference type="EnsemblMetazoa" id="RPRC007656-PA"/>
    </source>
</evidence>
<dbReference type="AlphaFoldDB" id="T1HUD6"/>
<dbReference type="EMBL" id="ACPB03012492">
    <property type="status" value="NOT_ANNOTATED_CDS"/>
    <property type="molecule type" value="Genomic_DNA"/>
</dbReference>
<keyword evidence="2" id="KW-1185">Reference proteome</keyword>
<reference evidence="1" key="1">
    <citation type="submission" date="2015-05" db="UniProtKB">
        <authorList>
            <consortium name="EnsemblMetazoa"/>
        </authorList>
    </citation>
    <scope>IDENTIFICATION</scope>
</reference>
<accession>T1HUD6</accession>
<proteinExistence type="predicted"/>
<dbReference type="InParanoid" id="T1HUD6"/>
<organism evidence="1 2">
    <name type="scientific">Rhodnius prolixus</name>
    <name type="common">Triatomid bug</name>
    <dbReference type="NCBI Taxonomy" id="13249"/>
    <lineage>
        <taxon>Eukaryota</taxon>
        <taxon>Metazoa</taxon>
        <taxon>Ecdysozoa</taxon>
        <taxon>Arthropoda</taxon>
        <taxon>Hexapoda</taxon>
        <taxon>Insecta</taxon>
        <taxon>Pterygota</taxon>
        <taxon>Neoptera</taxon>
        <taxon>Paraneoptera</taxon>
        <taxon>Hemiptera</taxon>
        <taxon>Heteroptera</taxon>
        <taxon>Panheteroptera</taxon>
        <taxon>Cimicomorpha</taxon>
        <taxon>Reduviidae</taxon>
        <taxon>Triatominae</taxon>
        <taxon>Rhodnius</taxon>
    </lineage>
</organism>
<dbReference type="HOGENOM" id="CLU_2040945_0_0_1"/>
<evidence type="ECO:0000313" key="2">
    <source>
        <dbReference type="Proteomes" id="UP000015103"/>
    </source>
</evidence>
<protein>
    <submittedName>
        <fullName evidence="1">Uncharacterized protein</fullName>
    </submittedName>
</protein>
<dbReference type="VEuPathDB" id="VectorBase:RPRC007656"/>
<dbReference type="EnsemblMetazoa" id="RPRC007656-RA">
    <property type="protein sequence ID" value="RPRC007656-PA"/>
    <property type="gene ID" value="RPRC007656"/>
</dbReference>
<name>T1HUD6_RHOPR</name>